<gene>
    <name evidence="1" type="ORF">EGH23_25755</name>
</gene>
<sequence>MSAVTLFVIGAGITLLTGRSVLFSGIRQVGIGFTAAVLTDGVRGLTGVTLVG</sequence>
<evidence type="ECO:0000313" key="2">
    <source>
        <dbReference type="Proteomes" id="UP001430455"/>
    </source>
</evidence>
<evidence type="ECO:0000313" key="1">
    <source>
        <dbReference type="EMBL" id="MBX0298268.1"/>
    </source>
</evidence>
<dbReference type="AlphaFoldDB" id="A0AAW4PJV9"/>
<comment type="caution">
    <text evidence="1">The sequence shown here is derived from an EMBL/GenBank/DDBJ whole genome shotgun (WGS) entry which is preliminary data.</text>
</comment>
<dbReference type="EMBL" id="RKLT01000048">
    <property type="protein sequence ID" value="MBX0298268.1"/>
    <property type="molecule type" value="Genomic_DNA"/>
</dbReference>
<name>A0AAW4PJV9_9EURY</name>
<dbReference type="Proteomes" id="UP001430455">
    <property type="component" value="Unassembled WGS sequence"/>
</dbReference>
<proteinExistence type="predicted"/>
<accession>A0AAW4PJV9</accession>
<keyword evidence="2" id="KW-1185">Reference proteome</keyword>
<protein>
    <submittedName>
        <fullName evidence="1">VIT1/CCC1 transporter family protein</fullName>
    </submittedName>
</protein>
<dbReference type="RefSeq" id="WP_220582844.1">
    <property type="nucleotide sequence ID" value="NZ_RKLT01000048.1"/>
</dbReference>
<reference evidence="1 2" key="1">
    <citation type="submission" date="2021-06" db="EMBL/GenBank/DDBJ databases">
        <title>Halomicroarcula sp. a new haloarchaeum isolated from saline soil.</title>
        <authorList>
            <person name="Duran-Viseras A."/>
            <person name="Sanchez-Porro C."/>
            <person name="Ventosa A."/>
        </authorList>
    </citation>
    <scope>NUCLEOTIDE SEQUENCE [LARGE SCALE GENOMIC DNA]</scope>
    <source>
        <strain evidence="1 2">F27</strain>
    </source>
</reference>
<organism evidence="1 2">
    <name type="scientific">Haloarcula nitratireducens</name>
    <dbReference type="NCBI Taxonomy" id="2487749"/>
    <lineage>
        <taxon>Archaea</taxon>
        <taxon>Methanobacteriati</taxon>
        <taxon>Methanobacteriota</taxon>
        <taxon>Stenosarchaea group</taxon>
        <taxon>Halobacteria</taxon>
        <taxon>Halobacteriales</taxon>
        <taxon>Haloarculaceae</taxon>
        <taxon>Haloarcula</taxon>
    </lineage>
</organism>